<sequence>MTKLSQWEAFMVETLRAKGLQDDVLLDALANGDTRPLEAVSDAFDFSDLVDAFKEDRERITASIREEYQVKFLTKPGVTRLLKLRFGLRLGESYEETEAGVINVPLSTEQVESFQTLLSSNWTLRLSSDGHYDIVQISLV</sequence>
<reference evidence="1 2" key="1">
    <citation type="submission" date="2019-03" db="EMBL/GenBank/DDBJ databases">
        <title>Genomic Encyclopedia of Type Strains, Phase IV (KMG-IV): sequencing the most valuable type-strain genomes for metagenomic binning, comparative biology and taxonomic classification.</title>
        <authorList>
            <person name="Goeker M."/>
        </authorList>
    </citation>
    <scope>NUCLEOTIDE SEQUENCE [LARGE SCALE GENOMIC DNA]</scope>
    <source>
        <strain evidence="1 2">DSM 28697</strain>
    </source>
</reference>
<dbReference type="Proteomes" id="UP000295632">
    <property type="component" value="Unassembled WGS sequence"/>
</dbReference>
<protein>
    <submittedName>
        <fullName evidence="1">Uncharacterized protein</fullName>
    </submittedName>
</protein>
<evidence type="ECO:0000313" key="1">
    <source>
        <dbReference type="EMBL" id="TDQ37682.1"/>
    </source>
</evidence>
<comment type="caution">
    <text evidence="1">The sequence shown here is derived from an EMBL/GenBank/DDBJ whole genome shotgun (WGS) entry which is preliminary data.</text>
</comment>
<evidence type="ECO:0000313" key="2">
    <source>
        <dbReference type="Proteomes" id="UP000295632"/>
    </source>
</evidence>
<accession>A0A4R6TXZ9</accession>
<proteinExistence type="predicted"/>
<dbReference type="EMBL" id="SNYJ01000012">
    <property type="protein sequence ID" value="TDQ37682.1"/>
    <property type="molecule type" value="Genomic_DNA"/>
</dbReference>
<dbReference type="AlphaFoldDB" id="A0A4R6TXZ9"/>
<dbReference type="RefSeq" id="WP_133581148.1">
    <property type="nucleotide sequence ID" value="NZ_SNYJ01000012.1"/>
</dbReference>
<organism evidence="1 2">
    <name type="scientific">Aureibacillus halotolerans</name>
    <dbReference type="NCBI Taxonomy" id="1508390"/>
    <lineage>
        <taxon>Bacteria</taxon>
        <taxon>Bacillati</taxon>
        <taxon>Bacillota</taxon>
        <taxon>Bacilli</taxon>
        <taxon>Bacillales</taxon>
        <taxon>Bacillaceae</taxon>
        <taxon>Aureibacillus</taxon>
    </lineage>
</organism>
<keyword evidence="2" id="KW-1185">Reference proteome</keyword>
<dbReference type="OrthoDB" id="2648027at2"/>
<gene>
    <name evidence="1" type="ORF">EV213_11242</name>
</gene>
<name>A0A4R6TXZ9_9BACI</name>